<dbReference type="EnsemblMetazoa" id="HelroT134157">
    <property type="protein sequence ID" value="HelroP134157"/>
    <property type="gene ID" value="HelroG134157"/>
</dbReference>
<dbReference type="PANTHER" id="PTHR11409">
    <property type="entry name" value="ADENOSINE DEAMINASE"/>
    <property type="match status" value="1"/>
</dbReference>
<evidence type="ECO:0000256" key="1">
    <source>
        <dbReference type="ARBA" id="ARBA00001947"/>
    </source>
</evidence>
<dbReference type="Pfam" id="PF00962">
    <property type="entry name" value="A_deaminase"/>
    <property type="match status" value="1"/>
</dbReference>
<dbReference type="InterPro" id="IPR032466">
    <property type="entry name" value="Metal_Hydrolase"/>
</dbReference>
<comment type="cofactor">
    <cofactor evidence="1">
        <name>Zn(2+)</name>
        <dbReference type="ChEBI" id="CHEBI:29105"/>
    </cofactor>
</comment>
<protein>
    <recommendedName>
        <fullName evidence="4">Adenosine deaminase domain-containing protein</fullName>
    </recommendedName>
</protein>
<keyword evidence="3" id="KW-0378">Hydrolase</keyword>
<dbReference type="HOGENOM" id="CLU_022829_0_0_1"/>
<dbReference type="eggNOG" id="KOG1097">
    <property type="taxonomic scope" value="Eukaryota"/>
</dbReference>
<gene>
    <name evidence="6" type="primary">20196234</name>
    <name evidence="5" type="ORF">HELRODRAFT_134157</name>
</gene>
<dbReference type="GO" id="GO:0046872">
    <property type="term" value="F:metal ion binding"/>
    <property type="evidence" value="ECO:0007669"/>
    <property type="project" value="UniProtKB-KW"/>
</dbReference>
<evidence type="ECO:0000313" key="7">
    <source>
        <dbReference type="Proteomes" id="UP000015101"/>
    </source>
</evidence>
<dbReference type="EMBL" id="KB095875">
    <property type="protein sequence ID" value="ESO10413.1"/>
    <property type="molecule type" value="Genomic_DNA"/>
</dbReference>
<dbReference type="InterPro" id="IPR006330">
    <property type="entry name" value="Ado/ade_deaminase"/>
</dbReference>
<evidence type="ECO:0000259" key="4">
    <source>
        <dbReference type="Pfam" id="PF00962"/>
    </source>
</evidence>
<feature type="domain" description="Adenosine deaminase" evidence="4">
    <location>
        <begin position="86"/>
        <end position="200"/>
    </location>
</feature>
<dbReference type="EMBL" id="AMQM01008909">
    <property type="status" value="NOT_ANNOTATED_CDS"/>
    <property type="molecule type" value="Genomic_DNA"/>
</dbReference>
<dbReference type="GeneID" id="20196234"/>
<evidence type="ECO:0000313" key="5">
    <source>
        <dbReference type="EMBL" id="ESO10413.1"/>
    </source>
</evidence>
<dbReference type="InParanoid" id="T1EI34"/>
<dbReference type="GO" id="GO:0004000">
    <property type="term" value="F:adenosine deaminase activity"/>
    <property type="evidence" value="ECO:0000318"/>
    <property type="project" value="GO_Central"/>
</dbReference>
<evidence type="ECO:0000313" key="6">
    <source>
        <dbReference type="EnsemblMetazoa" id="HelroP134157"/>
    </source>
</evidence>
<reference evidence="6" key="3">
    <citation type="submission" date="2015-06" db="UniProtKB">
        <authorList>
            <consortium name="EnsemblMetazoa"/>
        </authorList>
    </citation>
    <scope>IDENTIFICATION</scope>
</reference>
<dbReference type="InterPro" id="IPR001365">
    <property type="entry name" value="A_deaminase_dom"/>
</dbReference>
<dbReference type="SUPFAM" id="SSF51556">
    <property type="entry name" value="Metallo-dependent hydrolases"/>
    <property type="match status" value="1"/>
</dbReference>
<evidence type="ECO:0000256" key="2">
    <source>
        <dbReference type="ARBA" id="ARBA00022723"/>
    </source>
</evidence>
<dbReference type="Gene3D" id="3.20.20.140">
    <property type="entry name" value="Metal-dependent hydrolases"/>
    <property type="match status" value="1"/>
</dbReference>
<accession>T1EI34</accession>
<reference evidence="7" key="1">
    <citation type="submission" date="2012-12" db="EMBL/GenBank/DDBJ databases">
        <authorList>
            <person name="Hellsten U."/>
            <person name="Grimwood J."/>
            <person name="Chapman J.A."/>
            <person name="Shapiro H."/>
            <person name="Aerts A."/>
            <person name="Otillar R.P."/>
            <person name="Terry A.Y."/>
            <person name="Boore J.L."/>
            <person name="Simakov O."/>
            <person name="Marletaz F."/>
            <person name="Cho S.-J."/>
            <person name="Edsinger-Gonzales E."/>
            <person name="Havlak P."/>
            <person name="Kuo D.-H."/>
            <person name="Larsson T."/>
            <person name="Lv J."/>
            <person name="Arendt D."/>
            <person name="Savage R."/>
            <person name="Osoegawa K."/>
            <person name="de Jong P."/>
            <person name="Lindberg D.R."/>
            <person name="Seaver E.C."/>
            <person name="Weisblat D.A."/>
            <person name="Putnam N.H."/>
            <person name="Grigoriev I.V."/>
            <person name="Rokhsar D.S."/>
        </authorList>
    </citation>
    <scope>NUCLEOTIDE SEQUENCE</scope>
</reference>
<keyword evidence="2" id="KW-0479">Metal-binding</keyword>
<dbReference type="RefSeq" id="XP_009011475.1">
    <property type="nucleotide sequence ID" value="XM_009013227.1"/>
</dbReference>
<dbReference type="GO" id="GO:0046103">
    <property type="term" value="P:inosine biosynthetic process"/>
    <property type="evidence" value="ECO:0000318"/>
    <property type="project" value="GO_Central"/>
</dbReference>
<dbReference type="FunFam" id="3.20.20.140:FF:000185">
    <property type="entry name" value="Uncharacterized protein"/>
    <property type="match status" value="1"/>
</dbReference>
<dbReference type="KEGG" id="hro:HELRODRAFT_134157"/>
<dbReference type="OMA" id="DSHTIDW"/>
<dbReference type="Proteomes" id="UP000015101">
    <property type="component" value="Unassembled WGS sequence"/>
</dbReference>
<dbReference type="GO" id="GO:0005615">
    <property type="term" value="C:extracellular space"/>
    <property type="evidence" value="ECO:0000318"/>
    <property type="project" value="GO_Central"/>
</dbReference>
<evidence type="ECO:0000256" key="3">
    <source>
        <dbReference type="ARBA" id="ARBA00022801"/>
    </source>
</evidence>
<keyword evidence="7" id="KW-1185">Reference proteome</keyword>
<dbReference type="OrthoDB" id="7202371at2759"/>
<dbReference type="PANTHER" id="PTHR11409:SF39">
    <property type="entry name" value="ADENOSINE DEAMINASE 2"/>
    <property type="match status" value="1"/>
</dbReference>
<dbReference type="CTD" id="20196234"/>
<dbReference type="AlphaFoldDB" id="T1EI34"/>
<dbReference type="GO" id="GO:0006154">
    <property type="term" value="P:adenosine catabolic process"/>
    <property type="evidence" value="ECO:0000318"/>
    <property type="project" value="GO_Central"/>
</dbReference>
<sequence>KDLKLSIKLHKQYPRHVIGFDTAYYEEDGYSTLYYLTQHLSQQENGYQTIPLYLHTGETSWPDDLMTSSFEDNPVPTLENTYESILLNSRRIGHGKGFIKKPYLLQKLKERRIAVEICLTSNQILGMEPDLRNHYGQIMYKMGIPIVLSPDDPGTFGYDSHTIDWYSAFMSWGLNLGDLKQLALNSLTYSGMTRDERETAINKKWLPSWDLYIKNTA</sequence>
<proteinExistence type="predicted"/>
<dbReference type="STRING" id="6412.T1EI34"/>
<organism evidence="6 7">
    <name type="scientific">Helobdella robusta</name>
    <name type="common">Californian leech</name>
    <dbReference type="NCBI Taxonomy" id="6412"/>
    <lineage>
        <taxon>Eukaryota</taxon>
        <taxon>Metazoa</taxon>
        <taxon>Spiralia</taxon>
        <taxon>Lophotrochozoa</taxon>
        <taxon>Annelida</taxon>
        <taxon>Clitellata</taxon>
        <taxon>Hirudinea</taxon>
        <taxon>Rhynchobdellida</taxon>
        <taxon>Glossiphoniidae</taxon>
        <taxon>Helobdella</taxon>
    </lineage>
</organism>
<name>T1EI34_HELRO</name>
<reference evidence="5 7" key="2">
    <citation type="journal article" date="2013" name="Nature">
        <title>Insights into bilaterian evolution from three spiralian genomes.</title>
        <authorList>
            <person name="Simakov O."/>
            <person name="Marletaz F."/>
            <person name="Cho S.J."/>
            <person name="Edsinger-Gonzales E."/>
            <person name="Havlak P."/>
            <person name="Hellsten U."/>
            <person name="Kuo D.H."/>
            <person name="Larsson T."/>
            <person name="Lv J."/>
            <person name="Arendt D."/>
            <person name="Savage R."/>
            <person name="Osoegawa K."/>
            <person name="de Jong P."/>
            <person name="Grimwood J."/>
            <person name="Chapman J.A."/>
            <person name="Shapiro H."/>
            <person name="Aerts A."/>
            <person name="Otillar R.P."/>
            <person name="Terry A.Y."/>
            <person name="Boore J.L."/>
            <person name="Grigoriev I.V."/>
            <person name="Lindberg D.R."/>
            <person name="Seaver E.C."/>
            <person name="Weisblat D.A."/>
            <person name="Putnam N.H."/>
            <person name="Rokhsar D.S."/>
        </authorList>
    </citation>
    <scope>NUCLEOTIDE SEQUENCE</scope>
</reference>